<reference evidence="2" key="1">
    <citation type="submission" date="2019-12" db="EMBL/GenBank/DDBJ databases">
        <title>Genome sequencing and annotation of Brassica cretica.</title>
        <authorList>
            <person name="Studholme D.J."/>
            <person name="Sarris P.F."/>
        </authorList>
    </citation>
    <scope>NUCLEOTIDE SEQUENCE</scope>
    <source>
        <strain evidence="2">PFS-001/15</strain>
        <tissue evidence="2">Leaf</tissue>
    </source>
</reference>
<protein>
    <submittedName>
        <fullName evidence="2">Uncharacterized protein</fullName>
    </submittedName>
</protein>
<name>A0A8S9IHL8_BRACR</name>
<evidence type="ECO:0000256" key="1">
    <source>
        <dbReference type="SAM" id="MobiDB-lite"/>
    </source>
</evidence>
<feature type="region of interest" description="Disordered" evidence="1">
    <location>
        <begin position="32"/>
        <end position="86"/>
    </location>
</feature>
<gene>
    <name evidence="2" type="ORF">F2Q68_00024380</name>
</gene>
<dbReference type="AlphaFoldDB" id="A0A8S9IHL8"/>
<comment type="caution">
    <text evidence="2">The sequence shown here is derived from an EMBL/GenBank/DDBJ whole genome shotgun (WGS) entry which is preliminary data.</text>
</comment>
<sequence length="86" mass="9297">MEERTTRIIASATAACDSLQLQLLNTTEEEPLPLAIEEPTVSIQTRKRGRTTKRGTPSPALRKNVGASASKRLQSLISPRPARATG</sequence>
<evidence type="ECO:0000313" key="2">
    <source>
        <dbReference type="EMBL" id="KAF2569328.1"/>
    </source>
</evidence>
<evidence type="ECO:0000313" key="3">
    <source>
        <dbReference type="Proteomes" id="UP000712281"/>
    </source>
</evidence>
<dbReference type="Proteomes" id="UP000712281">
    <property type="component" value="Unassembled WGS sequence"/>
</dbReference>
<proteinExistence type="predicted"/>
<accession>A0A8S9IHL8</accession>
<dbReference type="EMBL" id="QGKW02001911">
    <property type="protein sequence ID" value="KAF2569328.1"/>
    <property type="molecule type" value="Genomic_DNA"/>
</dbReference>
<organism evidence="2 3">
    <name type="scientific">Brassica cretica</name>
    <name type="common">Mustard</name>
    <dbReference type="NCBI Taxonomy" id="69181"/>
    <lineage>
        <taxon>Eukaryota</taxon>
        <taxon>Viridiplantae</taxon>
        <taxon>Streptophyta</taxon>
        <taxon>Embryophyta</taxon>
        <taxon>Tracheophyta</taxon>
        <taxon>Spermatophyta</taxon>
        <taxon>Magnoliopsida</taxon>
        <taxon>eudicotyledons</taxon>
        <taxon>Gunneridae</taxon>
        <taxon>Pentapetalae</taxon>
        <taxon>rosids</taxon>
        <taxon>malvids</taxon>
        <taxon>Brassicales</taxon>
        <taxon>Brassicaceae</taxon>
        <taxon>Brassiceae</taxon>
        <taxon>Brassica</taxon>
    </lineage>
</organism>